<dbReference type="Gene3D" id="1.10.238.10">
    <property type="entry name" value="EF-hand"/>
    <property type="match status" value="1"/>
</dbReference>
<feature type="region of interest" description="Disordered" evidence="2">
    <location>
        <begin position="1"/>
        <end position="171"/>
    </location>
</feature>
<dbReference type="Pfam" id="PF13499">
    <property type="entry name" value="EF-hand_7"/>
    <property type="match status" value="1"/>
</dbReference>
<dbReference type="InterPro" id="IPR011992">
    <property type="entry name" value="EF-hand-dom_pair"/>
</dbReference>
<comment type="caution">
    <text evidence="5">The sequence shown here is derived from an EMBL/GenBank/DDBJ whole genome shotgun (WGS) entry which is preliminary data.</text>
</comment>
<feature type="transmembrane region" description="Helical" evidence="3">
    <location>
        <begin position="264"/>
        <end position="289"/>
    </location>
</feature>
<dbReference type="InterPro" id="IPR002048">
    <property type="entry name" value="EF_hand_dom"/>
</dbReference>
<evidence type="ECO:0000313" key="6">
    <source>
        <dbReference type="Proteomes" id="UP000198406"/>
    </source>
</evidence>
<dbReference type="GO" id="GO:0005509">
    <property type="term" value="F:calcium ion binding"/>
    <property type="evidence" value="ECO:0007669"/>
    <property type="project" value="InterPro"/>
</dbReference>
<dbReference type="SUPFAM" id="SSF47473">
    <property type="entry name" value="EF-hand"/>
    <property type="match status" value="1"/>
</dbReference>
<reference evidence="5 6" key="1">
    <citation type="journal article" date="2015" name="Plant Cell">
        <title>Oil accumulation by the oleaginous diatom Fistulifera solaris as revealed by the genome and transcriptome.</title>
        <authorList>
            <person name="Tanaka T."/>
            <person name="Maeda Y."/>
            <person name="Veluchamy A."/>
            <person name="Tanaka M."/>
            <person name="Abida H."/>
            <person name="Marechal E."/>
            <person name="Bowler C."/>
            <person name="Muto M."/>
            <person name="Sunaga Y."/>
            <person name="Tanaka M."/>
            <person name="Yoshino T."/>
            <person name="Taniguchi T."/>
            <person name="Fukuda Y."/>
            <person name="Nemoto M."/>
            <person name="Matsumoto M."/>
            <person name="Wong P.S."/>
            <person name="Aburatani S."/>
            <person name="Fujibuchi W."/>
        </authorList>
    </citation>
    <scope>NUCLEOTIDE SEQUENCE [LARGE SCALE GENOMIC DNA]</scope>
    <source>
        <strain evidence="5 6">JPCC DA0580</strain>
    </source>
</reference>
<feature type="domain" description="EF-hand" evidence="4">
    <location>
        <begin position="234"/>
        <end position="269"/>
    </location>
</feature>
<dbReference type="InParanoid" id="A0A1Z5JAX0"/>
<proteinExistence type="predicted"/>
<evidence type="ECO:0000259" key="4">
    <source>
        <dbReference type="PROSITE" id="PS50222"/>
    </source>
</evidence>
<keyword evidence="3" id="KW-0812">Transmembrane</keyword>
<accession>A0A1Z5JAX0</accession>
<keyword evidence="1" id="KW-0106">Calcium</keyword>
<feature type="domain" description="EF-hand" evidence="4">
    <location>
        <begin position="186"/>
        <end position="221"/>
    </location>
</feature>
<evidence type="ECO:0000313" key="5">
    <source>
        <dbReference type="EMBL" id="GAX10911.1"/>
    </source>
</evidence>
<dbReference type="OrthoDB" id="186625at2759"/>
<dbReference type="CDD" id="cd00051">
    <property type="entry name" value="EFh"/>
    <property type="match status" value="1"/>
</dbReference>
<dbReference type="Proteomes" id="UP000198406">
    <property type="component" value="Unassembled WGS sequence"/>
</dbReference>
<feature type="compositionally biased region" description="Basic and acidic residues" evidence="2">
    <location>
        <begin position="136"/>
        <end position="147"/>
    </location>
</feature>
<keyword evidence="3" id="KW-1133">Transmembrane helix</keyword>
<protein>
    <recommendedName>
        <fullName evidence="4">EF-hand domain-containing protein</fullName>
    </recommendedName>
</protein>
<keyword evidence="3" id="KW-0472">Membrane</keyword>
<keyword evidence="6" id="KW-1185">Reference proteome</keyword>
<gene>
    <name evidence="5" type="ORF">FisN_4Hh138</name>
</gene>
<dbReference type="EMBL" id="BDSP01000030">
    <property type="protein sequence ID" value="GAX10911.1"/>
    <property type="molecule type" value="Genomic_DNA"/>
</dbReference>
<name>A0A1Z5JAX0_FISSO</name>
<evidence type="ECO:0000256" key="3">
    <source>
        <dbReference type="SAM" id="Phobius"/>
    </source>
</evidence>
<sequence>MLAARTDRTPSTGKKKRGFAWPFGHKMRKGIAKEARHKSHLARGPALLTNGTPPSSTASPHNGQNGVRTAMSSQNGGREYPDDSAHSSSKGNTAGHRVETTDTHSLPSRFRRGLAPAKLHAMPHPPQPKTVSYKVPMKDGSESDRGVVSKVNPSSRKPSTPSDAPLVTKASRARPRGTAWLRNSLYFRKICDGAFEGIDVDKSGSVDKKELYSGILLVHLNLGMYLGPAACKPLDRDKCNSIFEKMDVDRSGTLGKEEFRNVMIFLFGNVLLRVIVQWTATVTLVPIVAQHALNWLYYACGRLYETISTLDDRFIVANWVEVALKATFQFVLRCLPGPTLLVISEVNDFLQGLPNSVWNAAPLALLSSILGIVVVPWIIFQIDDFFQWLASRAIRRK</sequence>
<dbReference type="InterPro" id="IPR018247">
    <property type="entry name" value="EF_Hand_1_Ca_BS"/>
</dbReference>
<evidence type="ECO:0000256" key="1">
    <source>
        <dbReference type="ARBA" id="ARBA00022837"/>
    </source>
</evidence>
<feature type="compositionally biased region" description="Polar residues" evidence="2">
    <location>
        <begin position="151"/>
        <end position="162"/>
    </location>
</feature>
<feature type="transmembrane region" description="Helical" evidence="3">
    <location>
        <begin position="360"/>
        <end position="380"/>
    </location>
</feature>
<evidence type="ECO:0000256" key="2">
    <source>
        <dbReference type="SAM" id="MobiDB-lite"/>
    </source>
</evidence>
<dbReference type="AlphaFoldDB" id="A0A1Z5JAX0"/>
<organism evidence="5 6">
    <name type="scientific">Fistulifera solaris</name>
    <name type="common">Oleaginous diatom</name>
    <dbReference type="NCBI Taxonomy" id="1519565"/>
    <lineage>
        <taxon>Eukaryota</taxon>
        <taxon>Sar</taxon>
        <taxon>Stramenopiles</taxon>
        <taxon>Ochrophyta</taxon>
        <taxon>Bacillariophyta</taxon>
        <taxon>Bacillariophyceae</taxon>
        <taxon>Bacillariophycidae</taxon>
        <taxon>Naviculales</taxon>
        <taxon>Naviculaceae</taxon>
        <taxon>Fistulifera</taxon>
    </lineage>
</organism>
<dbReference type="SMART" id="SM00054">
    <property type="entry name" value="EFh"/>
    <property type="match status" value="2"/>
</dbReference>
<dbReference type="PROSITE" id="PS00018">
    <property type="entry name" value="EF_HAND_1"/>
    <property type="match status" value="2"/>
</dbReference>
<dbReference type="PROSITE" id="PS50222">
    <property type="entry name" value="EF_HAND_2"/>
    <property type="match status" value="2"/>
</dbReference>
<feature type="compositionally biased region" description="Basic residues" evidence="2">
    <location>
        <begin position="25"/>
        <end position="41"/>
    </location>
</feature>
<feature type="compositionally biased region" description="Polar residues" evidence="2">
    <location>
        <begin position="49"/>
        <end position="76"/>
    </location>
</feature>